<keyword evidence="2" id="KW-0813">Transport</keyword>
<gene>
    <name evidence="7" type="ORF">G9U51_08565</name>
</gene>
<reference evidence="7" key="1">
    <citation type="submission" date="2020-03" db="EMBL/GenBank/DDBJ databases">
        <title>Draft sequencing of Calidifontibacter sp. DB0510.</title>
        <authorList>
            <person name="Kim D.-U."/>
        </authorList>
    </citation>
    <scope>NUCLEOTIDE SEQUENCE</scope>
    <source>
        <strain evidence="7">DB0510</strain>
    </source>
</reference>
<sequence>MTRVSFSPPADRRSALDRAHRGDVVGALGRVSSLDTEPRRSWRRRLATLAAVMGPGVVVLVADNDAGGVATYAQIGQNDGLRFLWLLVVLAAALWVNQEMVGRLGAVTGAGHARLIYERFGRRWGAFALGDLLVVNFLIVVTEFIGVAFGLGYFGVSKYISVPLAALVLIGLPATGSFRRWERAVCVFVALSLVAVPLVVIALVGTTVAPWQLFFHQSNVIDKRITARWLAYERADTTIGTVLFALGAVAVLVACALAFDGTALHGAFVNAGTVADDLRRQAGPWAGALFAVVLLNGSVLGAGAVTLSASYAIGDVTGTKHSLHRSWRDAPRFYGSYTVLVILAAAIVLIPGAPLGVVTTGVQALAGVLLPSALVFLVLLCNDREVLGPWTNPRWLNVIAGAVVAAFLVLSGLLVIATLFPDLALGWSVIAISEAAAAALGALAGLRLGDGGTGPSPRSPTSDSWWTMPPIESLRPPAASRSRTLSLILLRGYLVLAVIAVVVKVVRLMMGA</sequence>
<feature type="transmembrane region" description="Helical" evidence="6">
    <location>
        <begin position="160"/>
        <end position="178"/>
    </location>
</feature>
<evidence type="ECO:0000256" key="2">
    <source>
        <dbReference type="ARBA" id="ARBA00022448"/>
    </source>
</evidence>
<keyword evidence="4 6" id="KW-1133">Transmembrane helix</keyword>
<feature type="transmembrane region" description="Helical" evidence="6">
    <location>
        <begin position="239"/>
        <end position="259"/>
    </location>
</feature>
<feature type="transmembrane region" description="Helical" evidence="6">
    <location>
        <begin position="46"/>
        <end position="63"/>
    </location>
</feature>
<keyword evidence="5 6" id="KW-0472">Membrane</keyword>
<evidence type="ECO:0000256" key="3">
    <source>
        <dbReference type="ARBA" id="ARBA00022692"/>
    </source>
</evidence>
<feature type="transmembrane region" description="Helical" evidence="6">
    <location>
        <begin position="185"/>
        <end position="209"/>
    </location>
</feature>
<evidence type="ECO:0000313" key="8">
    <source>
        <dbReference type="Proteomes" id="UP000744769"/>
    </source>
</evidence>
<dbReference type="EMBL" id="JAAOIV010000005">
    <property type="protein sequence ID" value="NHN55826.1"/>
    <property type="molecule type" value="Genomic_DNA"/>
</dbReference>
<feature type="transmembrane region" description="Helical" evidence="6">
    <location>
        <begin position="127"/>
        <end position="154"/>
    </location>
</feature>
<comment type="caution">
    <text evidence="7">The sequence shown here is derived from an EMBL/GenBank/DDBJ whole genome shotgun (WGS) entry which is preliminary data.</text>
</comment>
<dbReference type="PANTHER" id="PTHR11706:SF33">
    <property type="entry name" value="NATURAL RESISTANCE-ASSOCIATED MACROPHAGE PROTEIN 2"/>
    <property type="match status" value="1"/>
</dbReference>
<proteinExistence type="predicted"/>
<feature type="transmembrane region" description="Helical" evidence="6">
    <location>
        <begin position="395"/>
        <end position="417"/>
    </location>
</feature>
<evidence type="ECO:0000256" key="5">
    <source>
        <dbReference type="ARBA" id="ARBA00023136"/>
    </source>
</evidence>
<feature type="transmembrane region" description="Helical" evidence="6">
    <location>
        <begin position="83"/>
        <end position="106"/>
    </location>
</feature>
<dbReference type="Pfam" id="PF01566">
    <property type="entry name" value="Nramp"/>
    <property type="match status" value="2"/>
</dbReference>
<accession>A0A967B6X3</accession>
<dbReference type="GO" id="GO:0005886">
    <property type="term" value="C:plasma membrane"/>
    <property type="evidence" value="ECO:0007669"/>
    <property type="project" value="TreeGrafter"/>
</dbReference>
<evidence type="ECO:0000313" key="7">
    <source>
        <dbReference type="EMBL" id="NHN55826.1"/>
    </source>
</evidence>
<feature type="transmembrane region" description="Helical" evidence="6">
    <location>
        <begin position="485"/>
        <end position="506"/>
    </location>
</feature>
<evidence type="ECO:0000256" key="4">
    <source>
        <dbReference type="ARBA" id="ARBA00022989"/>
    </source>
</evidence>
<keyword evidence="8" id="KW-1185">Reference proteome</keyword>
<organism evidence="7 8">
    <name type="scientific">Metallococcus carri</name>
    <dbReference type="NCBI Taxonomy" id="1656884"/>
    <lineage>
        <taxon>Bacteria</taxon>
        <taxon>Bacillati</taxon>
        <taxon>Actinomycetota</taxon>
        <taxon>Actinomycetes</taxon>
        <taxon>Micrococcales</taxon>
        <taxon>Dermacoccaceae</taxon>
        <taxon>Metallococcus</taxon>
    </lineage>
</organism>
<dbReference type="PANTHER" id="PTHR11706">
    <property type="entry name" value="SOLUTE CARRIER PROTEIN FAMILY 11 MEMBER"/>
    <property type="match status" value="1"/>
</dbReference>
<keyword evidence="3 6" id="KW-0812">Transmembrane</keyword>
<evidence type="ECO:0000256" key="1">
    <source>
        <dbReference type="ARBA" id="ARBA00004141"/>
    </source>
</evidence>
<dbReference type="Proteomes" id="UP000744769">
    <property type="component" value="Unassembled WGS sequence"/>
</dbReference>
<dbReference type="AlphaFoldDB" id="A0A967B6X3"/>
<feature type="transmembrane region" description="Helical" evidence="6">
    <location>
        <begin position="362"/>
        <end position="380"/>
    </location>
</feature>
<evidence type="ECO:0000256" key="6">
    <source>
        <dbReference type="SAM" id="Phobius"/>
    </source>
</evidence>
<dbReference type="GO" id="GO:0015086">
    <property type="term" value="F:cadmium ion transmembrane transporter activity"/>
    <property type="evidence" value="ECO:0007669"/>
    <property type="project" value="TreeGrafter"/>
</dbReference>
<feature type="transmembrane region" description="Helical" evidence="6">
    <location>
        <begin position="333"/>
        <end position="350"/>
    </location>
</feature>
<dbReference type="GO" id="GO:0005384">
    <property type="term" value="F:manganese ion transmembrane transporter activity"/>
    <property type="evidence" value="ECO:0007669"/>
    <property type="project" value="TreeGrafter"/>
</dbReference>
<comment type="subcellular location">
    <subcellularLocation>
        <location evidence="1">Membrane</location>
        <topology evidence="1">Multi-pass membrane protein</topology>
    </subcellularLocation>
</comment>
<feature type="transmembrane region" description="Helical" evidence="6">
    <location>
        <begin position="424"/>
        <end position="446"/>
    </location>
</feature>
<protein>
    <submittedName>
        <fullName evidence="7">Divalent metal cation transporter</fullName>
    </submittedName>
</protein>
<dbReference type="GO" id="GO:0034755">
    <property type="term" value="P:iron ion transmembrane transport"/>
    <property type="evidence" value="ECO:0007669"/>
    <property type="project" value="TreeGrafter"/>
</dbReference>
<dbReference type="InterPro" id="IPR001046">
    <property type="entry name" value="NRAMP_fam"/>
</dbReference>
<name>A0A967B6X3_9MICO</name>